<dbReference type="GO" id="GO:0005829">
    <property type="term" value="C:cytosol"/>
    <property type="evidence" value="ECO:0007669"/>
    <property type="project" value="TreeGrafter"/>
</dbReference>
<dbReference type="EMBL" id="CP010028">
    <property type="protein sequence ID" value="AIZ45405.1"/>
    <property type="molecule type" value="Genomic_DNA"/>
</dbReference>
<evidence type="ECO:0000313" key="4">
    <source>
        <dbReference type="EMBL" id="AIZ45405.1"/>
    </source>
</evidence>
<feature type="signal peptide" evidence="3">
    <location>
        <begin position="1"/>
        <end position="19"/>
    </location>
</feature>
<accession>A0A0A7KH56</accession>
<feature type="chain" id="PRO_5002030158" evidence="3">
    <location>
        <begin position="20"/>
        <end position="157"/>
    </location>
</feature>
<dbReference type="PANTHER" id="PTHR35089">
    <property type="entry name" value="CHAPERONE PROTEIN SKP"/>
    <property type="match status" value="1"/>
</dbReference>
<name>A0A0A7KH56_9DEIO</name>
<dbReference type="GO" id="GO:0051082">
    <property type="term" value="F:unfolded protein binding"/>
    <property type="evidence" value="ECO:0007669"/>
    <property type="project" value="InterPro"/>
</dbReference>
<dbReference type="InterPro" id="IPR005632">
    <property type="entry name" value="Chaperone_Skp"/>
</dbReference>
<evidence type="ECO:0000256" key="1">
    <source>
        <dbReference type="ARBA" id="ARBA00009091"/>
    </source>
</evidence>
<evidence type="ECO:0000256" key="3">
    <source>
        <dbReference type="SAM" id="SignalP"/>
    </source>
</evidence>
<keyword evidence="2 3" id="KW-0732">Signal</keyword>
<sequence>MNKFLILLPLALLTTVPHAQGAKNRLGLVDVQAAVKALPASKAYLDLSARVDADLKARRGKIDELAGKAASSGSAADRKALLDAQQAYNSTQTAYRGRIATAFEPVAAKLNAAVAKVAKANGYSVVMDQRVAAQNRLVIYANASATDLTAAVIKALK</sequence>
<dbReference type="HOGENOM" id="CLU_136142_1_0_0"/>
<proteinExistence type="inferred from homology"/>
<dbReference type="RefSeq" id="WP_039684349.1">
    <property type="nucleotide sequence ID" value="NZ_CP010028.1"/>
</dbReference>
<dbReference type="Gene3D" id="3.30.910.20">
    <property type="entry name" value="Skp domain"/>
    <property type="match status" value="1"/>
</dbReference>
<reference evidence="5" key="1">
    <citation type="submission" date="2014-11" db="EMBL/GenBank/DDBJ databases">
        <title>Hymenobacter sp. DG25B genome submission.</title>
        <authorList>
            <person name="Jung H.-Y."/>
            <person name="Kim M.K."/>
            <person name="Srinivasan S."/>
            <person name="Lim S."/>
        </authorList>
    </citation>
    <scope>NUCLEOTIDE SEQUENCE [LARGE SCALE GENOMIC DNA]</scope>
    <source>
        <strain evidence="5">DY59</strain>
    </source>
</reference>
<dbReference type="SMART" id="SM00935">
    <property type="entry name" value="OmpH"/>
    <property type="match status" value="1"/>
</dbReference>
<dbReference type="KEGG" id="dsw:QR90_10345"/>
<comment type="similarity">
    <text evidence="1">Belongs to the Skp family.</text>
</comment>
<evidence type="ECO:0000313" key="5">
    <source>
        <dbReference type="Proteomes" id="UP000030634"/>
    </source>
</evidence>
<dbReference type="AlphaFoldDB" id="A0A0A7KH56"/>
<dbReference type="InterPro" id="IPR024930">
    <property type="entry name" value="Skp_dom_sf"/>
</dbReference>
<dbReference type="Proteomes" id="UP000030634">
    <property type="component" value="Chromosome"/>
</dbReference>
<gene>
    <name evidence="4" type="ORF">QR90_10345</name>
</gene>
<dbReference type="GO" id="GO:0050821">
    <property type="term" value="P:protein stabilization"/>
    <property type="evidence" value="ECO:0007669"/>
    <property type="project" value="TreeGrafter"/>
</dbReference>
<dbReference type="PANTHER" id="PTHR35089:SF1">
    <property type="entry name" value="CHAPERONE PROTEIN SKP"/>
    <property type="match status" value="1"/>
</dbReference>
<dbReference type="STRING" id="1182571.QR90_10345"/>
<evidence type="ECO:0000256" key="2">
    <source>
        <dbReference type="ARBA" id="ARBA00022729"/>
    </source>
</evidence>
<dbReference type="SUPFAM" id="SSF111384">
    <property type="entry name" value="OmpH-like"/>
    <property type="match status" value="1"/>
</dbReference>
<dbReference type="Pfam" id="PF03938">
    <property type="entry name" value="OmpH"/>
    <property type="match status" value="1"/>
</dbReference>
<organism evidence="4 5">
    <name type="scientific">Deinococcus radiopugnans</name>
    <dbReference type="NCBI Taxonomy" id="57497"/>
    <lineage>
        <taxon>Bacteria</taxon>
        <taxon>Thermotogati</taxon>
        <taxon>Deinococcota</taxon>
        <taxon>Deinococci</taxon>
        <taxon>Deinococcales</taxon>
        <taxon>Deinococcaceae</taxon>
        <taxon>Deinococcus</taxon>
    </lineage>
</organism>
<protein>
    <submittedName>
        <fullName evidence="4">Outer membrane chaperone OmpH</fullName>
    </submittedName>
</protein>